<keyword evidence="7" id="KW-0539">Nucleus</keyword>
<dbReference type="GO" id="GO:0046983">
    <property type="term" value="F:protein dimerization activity"/>
    <property type="evidence" value="ECO:0007669"/>
    <property type="project" value="InterPro"/>
</dbReference>
<comment type="subunit">
    <text evidence="3">Homodimer.</text>
</comment>
<evidence type="ECO:0000256" key="8">
    <source>
        <dbReference type="SAM" id="MobiDB-lite"/>
    </source>
</evidence>
<keyword evidence="6" id="KW-0804">Transcription</keyword>
<dbReference type="GO" id="GO:0000978">
    <property type="term" value="F:RNA polymerase II cis-regulatory region sequence-specific DNA binding"/>
    <property type="evidence" value="ECO:0007669"/>
    <property type="project" value="TreeGrafter"/>
</dbReference>
<dbReference type="InterPro" id="IPR045239">
    <property type="entry name" value="bHLH95_bHLH"/>
</dbReference>
<dbReference type="InterPro" id="IPR045843">
    <property type="entry name" value="IND-like"/>
</dbReference>
<dbReference type="SUPFAM" id="SSF47459">
    <property type="entry name" value="HLH, helix-loop-helix DNA-binding domain"/>
    <property type="match status" value="1"/>
</dbReference>
<comment type="similarity">
    <text evidence="2">Belongs to the bHLH protein family.</text>
</comment>
<dbReference type="Gramene" id="TKW06769">
    <property type="protein sequence ID" value="TKW06769"/>
    <property type="gene ID" value="SEVIR_7G262500v2"/>
</dbReference>
<dbReference type="InterPro" id="IPR011598">
    <property type="entry name" value="bHLH_dom"/>
</dbReference>
<dbReference type="PANTHER" id="PTHR16223:SF185">
    <property type="entry name" value="OS04G0631600 PROTEIN"/>
    <property type="match status" value="1"/>
</dbReference>
<dbReference type="EMBL" id="CM016558">
    <property type="protein sequence ID" value="TKW06769.1"/>
    <property type="molecule type" value="Genomic_DNA"/>
</dbReference>
<evidence type="ECO:0000313" key="10">
    <source>
        <dbReference type="EMBL" id="TKW06769.1"/>
    </source>
</evidence>
<reference evidence="10" key="1">
    <citation type="submission" date="2019-03" db="EMBL/GenBank/DDBJ databases">
        <title>WGS assembly of Setaria viridis.</title>
        <authorList>
            <person name="Huang P."/>
            <person name="Jenkins J."/>
            <person name="Grimwood J."/>
            <person name="Barry K."/>
            <person name="Healey A."/>
            <person name="Mamidi S."/>
            <person name="Sreedasyam A."/>
            <person name="Shu S."/>
            <person name="Feldman M."/>
            <person name="Wu J."/>
            <person name="Yu Y."/>
            <person name="Chen C."/>
            <person name="Johnson J."/>
            <person name="Rokhsar D."/>
            <person name="Baxter I."/>
            <person name="Schmutz J."/>
            <person name="Brutnell T."/>
            <person name="Kellogg E."/>
        </authorList>
    </citation>
    <scope>NUCLEOTIDE SEQUENCE [LARGE SCALE GENOMIC DNA]</scope>
</reference>
<evidence type="ECO:0000256" key="3">
    <source>
        <dbReference type="ARBA" id="ARBA00011738"/>
    </source>
</evidence>
<evidence type="ECO:0000256" key="7">
    <source>
        <dbReference type="ARBA" id="ARBA00023242"/>
    </source>
</evidence>
<dbReference type="GO" id="GO:0000981">
    <property type="term" value="F:DNA-binding transcription factor activity, RNA polymerase II-specific"/>
    <property type="evidence" value="ECO:0007669"/>
    <property type="project" value="TreeGrafter"/>
</dbReference>
<dbReference type="PANTHER" id="PTHR16223">
    <property type="entry name" value="TRANSCRIPTION FACTOR BHLH83-RELATED"/>
    <property type="match status" value="1"/>
</dbReference>
<dbReference type="OMA" id="PFGANFI"/>
<evidence type="ECO:0000256" key="4">
    <source>
        <dbReference type="ARBA" id="ARBA00023015"/>
    </source>
</evidence>
<dbReference type="CDD" id="cd11393">
    <property type="entry name" value="bHLH_AtbHLH_like"/>
    <property type="match status" value="1"/>
</dbReference>
<dbReference type="Proteomes" id="UP000298652">
    <property type="component" value="Chromosome 7"/>
</dbReference>
<keyword evidence="11" id="KW-1185">Reference proteome</keyword>
<organism evidence="10 11">
    <name type="scientific">Setaria viridis</name>
    <name type="common">Green bristlegrass</name>
    <name type="synonym">Setaria italica subsp. viridis</name>
    <dbReference type="NCBI Taxonomy" id="4556"/>
    <lineage>
        <taxon>Eukaryota</taxon>
        <taxon>Viridiplantae</taxon>
        <taxon>Streptophyta</taxon>
        <taxon>Embryophyta</taxon>
        <taxon>Tracheophyta</taxon>
        <taxon>Spermatophyta</taxon>
        <taxon>Magnoliopsida</taxon>
        <taxon>Liliopsida</taxon>
        <taxon>Poales</taxon>
        <taxon>Poaceae</taxon>
        <taxon>PACMAD clade</taxon>
        <taxon>Panicoideae</taxon>
        <taxon>Panicodae</taxon>
        <taxon>Paniceae</taxon>
        <taxon>Cenchrinae</taxon>
        <taxon>Setaria</taxon>
    </lineage>
</organism>
<evidence type="ECO:0000256" key="2">
    <source>
        <dbReference type="ARBA" id="ARBA00005510"/>
    </source>
</evidence>
<dbReference type="PROSITE" id="PS50888">
    <property type="entry name" value="BHLH"/>
    <property type="match status" value="1"/>
</dbReference>
<evidence type="ECO:0000256" key="1">
    <source>
        <dbReference type="ARBA" id="ARBA00004123"/>
    </source>
</evidence>
<keyword evidence="4" id="KW-0805">Transcription regulation</keyword>
<proteinExistence type="inferred from homology"/>
<dbReference type="FunFam" id="4.10.280.10:FF:000032">
    <property type="entry name" value="Transcription factor bHLH123 family"/>
    <property type="match status" value="1"/>
</dbReference>
<dbReference type="InterPro" id="IPR036638">
    <property type="entry name" value="HLH_DNA-bd_sf"/>
</dbReference>
<dbReference type="AlphaFoldDB" id="A0A4U6U0K0"/>
<feature type="domain" description="BHLH" evidence="9">
    <location>
        <begin position="317"/>
        <end position="366"/>
    </location>
</feature>
<feature type="compositionally biased region" description="Basic and acidic residues" evidence="8">
    <location>
        <begin position="393"/>
        <end position="403"/>
    </location>
</feature>
<feature type="region of interest" description="Disordered" evidence="8">
    <location>
        <begin position="383"/>
        <end position="403"/>
    </location>
</feature>
<accession>A0A4U6U0K0</accession>
<evidence type="ECO:0000259" key="9">
    <source>
        <dbReference type="PROSITE" id="PS50888"/>
    </source>
</evidence>
<gene>
    <name evidence="10" type="ORF">SEVIR_7G262500v2</name>
</gene>
<sequence>MGDHAEMLHAAPAVVYTGGGAGAAPHGGWWTAASVPTATCSTELAGFGTWSSALQAATSYDMAVEGAKAKSATTASSESPGNNSSVTFQEPTGVADPVGISAAVHQQPLAGYADWTHPYMSSGATLHGFLQDGHQDMSSRTEQSPMDASTLMNPSSNNLALQVQGHQQEHQLLSSFGSDLLLSPTTPYGLQSSLLRSLLEPAAKPALPGFQQYDQYGQQICQQASPAAARFAPGAIREPLQFTNDAPFWNSSAAGFGVPAAAAVPDQASVRSAVKPSPAPRAATLTLKTVLEGVGESSSIISKKKASGEPAFKKPRLETPSPLPTFKVRKEKLGDRITALQQLVAPFGKTDTASVLHETIEYIKFLHDQVGVLSAPYLKNGHHHQLPHLKSSSPEKSKDSHGEISLKGRGLCLVPISSTFAVASEVPVDFWTPFGANFR</sequence>
<keyword evidence="5" id="KW-0238">DNA-binding</keyword>
<evidence type="ECO:0000256" key="6">
    <source>
        <dbReference type="ARBA" id="ARBA00023163"/>
    </source>
</evidence>
<evidence type="ECO:0000313" key="11">
    <source>
        <dbReference type="Proteomes" id="UP000298652"/>
    </source>
</evidence>
<comment type="subcellular location">
    <subcellularLocation>
        <location evidence="1">Nucleus</location>
    </subcellularLocation>
</comment>
<name>A0A4U6U0K0_SETVI</name>
<protein>
    <recommendedName>
        <fullName evidence="9">BHLH domain-containing protein</fullName>
    </recommendedName>
</protein>
<dbReference type="GO" id="GO:0005634">
    <property type="term" value="C:nucleus"/>
    <property type="evidence" value="ECO:0007669"/>
    <property type="project" value="UniProtKB-SubCell"/>
</dbReference>
<evidence type="ECO:0000256" key="5">
    <source>
        <dbReference type="ARBA" id="ARBA00023125"/>
    </source>
</evidence>
<dbReference type="Gene3D" id="4.10.280.10">
    <property type="entry name" value="Helix-loop-helix DNA-binding domain"/>
    <property type="match status" value="1"/>
</dbReference>